<gene>
    <name evidence="1" type="ORF">OC842_005429</name>
</gene>
<dbReference type="EMBL" id="JAPDMQ010000387">
    <property type="protein sequence ID" value="KAK0525666.1"/>
    <property type="molecule type" value="Genomic_DNA"/>
</dbReference>
<organism evidence="1 2">
    <name type="scientific">Tilletia horrida</name>
    <dbReference type="NCBI Taxonomy" id="155126"/>
    <lineage>
        <taxon>Eukaryota</taxon>
        <taxon>Fungi</taxon>
        <taxon>Dikarya</taxon>
        <taxon>Basidiomycota</taxon>
        <taxon>Ustilaginomycotina</taxon>
        <taxon>Exobasidiomycetes</taxon>
        <taxon>Tilletiales</taxon>
        <taxon>Tilletiaceae</taxon>
        <taxon>Tilletia</taxon>
    </lineage>
</organism>
<evidence type="ECO:0000313" key="1">
    <source>
        <dbReference type="EMBL" id="KAK0525666.1"/>
    </source>
</evidence>
<dbReference type="Proteomes" id="UP001176521">
    <property type="component" value="Unassembled WGS sequence"/>
</dbReference>
<name>A0AAN6JIM0_9BASI</name>
<keyword evidence="2" id="KW-1185">Reference proteome</keyword>
<sequence>MERILGGGAGRHWLRLGVRTAAMRTVGSSMASSSRAAAAAAATAAEPSALAHRAPALSVKAQGKQKECSYAAAAAGLASPYFDDGRSSSACSSSSFVADIALLQQQLADSILGDEQENAQRKRRRSAQAWLAVLDAHSASSYSTAAPYLLSTGAFYCSPLENRPGGRALLARLHCHLLASQIHSSADAELALKVLQRLCALGSKRPHSSDAWPPCLSPASDSSASSSAGPHFTAAQQQRLSTTFSRHTGLAVAAVTVVLERIMRDLGATHLVFDCMRLVTRLALRFRGQLSYVRAKESLHRMTRSYAAVHAQHSRWAVRVPPNSTRKAAHKKTATFHALFLHLAHLLPHHSDIRHTYAAVHLLNLVVTLCRVRLKRNLIDNSRFWPSFYFTPTLNKAKVHTSYTSRWSSSRAPALFTPDLCRDVARALLDAPCADEHHSGLALLEPWCETKRWLPAMSTRPRQLQQLDDEGTSIEQTNLGLRSGKRGSFLSGRSARACILAIIASTLQRRRHWSDGYGERTLAAGDYGHALRAIAYMSDSISKSKRQYVVDWLAGAALRKERHSQSAKEVVEQQDNALKRLSYRRSVTLRVRCYQSFRYSETTLNRTRQSRLFEAREAIWLSTSNFFKQSCNPWPRLRASPSGPTPPDELKGDDMITPRVKYARAEMWSHIVALLASDPDVPAEKTLDLLSIPHGTPSCIKNEDDPRWQVWTAKLQIDPSVYRSAIYGFSAQRRFNAVDLVWTAALERAIHLQGPFHNITRAYLRTKRNQVIAGQKAYRRHLLQQVFETAAIQLCNMRQVYGRNASNNDSLVPSTKLVSELIKHLSSTLGQPRAAFALWTSMFDRIFPTATTPRVLSSCLAAAADAETASYRSGSGASTVSLGMEARRIFRRLLFRQHPSLADAQASTLPQQQLAEADAEEWSLGASLSLSFSAAPCKLSERVPYAVLAQSNSASFDSVQSWTRAFCSSAPQMAEVAGPGDARMPYINFDHRVFEAYCTMLHLMMVPDSIIRRSSAPRLAAWREIDADTQQRTCRSWVAALFGPEEAGRRMKEGRSWADKAEDEPDVATPPKRLTSDEIITVLKWMRALHVRPTMSMLCLISVHLAEMRPASARTTRNPLGRHARWLAPWLGADNLPTVDDVATWLREQRREMDFVQMWDP</sequence>
<dbReference type="AlphaFoldDB" id="A0AAN6JIM0"/>
<comment type="caution">
    <text evidence="1">The sequence shown here is derived from an EMBL/GenBank/DDBJ whole genome shotgun (WGS) entry which is preliminary data.</text>
</comment>
<protein>
    <submittedName>
        <fullName evidence="1">Uncharacterized protein</fullName>
    </submittedName>
</protein>
<proteinExistence type="predicted"/>
<evidence type="ECO:0000313" key="2">
    <source>
        <dbReference type="Proteomes" id="UP001176521"/>
    </source>
</evidence>
<reference evidence="1" key="1">
    <citation type="journal article" date="2023" name="PhytoFront">
        <title>Draft Genome Resources of Seven Strains of Tilletia horrida, Causal Agent of Kernel Smut of Rice.</title>
        <authorList>
            <person name="Khanal S."/>
            <person name="Antony Babu S."/>
            <person name="Zhou X.G."/>
        </authorList>
    </citation>
    <scope>NUCLEOTIDE SEQUENCE</scope>
    <source>
        <strain evidence="1">TX3</strain>
    </source>
</reference>
<accession>A0AAN6JIM0</accession>